<dbReference type="AlphaFoldDB" id="A7EUJ4"/>
<dbReference type="EMBL" id="CH476632">
    <property type="protein sequence ID" value="EDN93136.1"/>
    <property type="molecule type" value="Genomic_DNA"/>
</dbReference>
<protein>
    <submittedName>
        <fullName evidence="1">Uncharacterized protein</fullName>
    </submittedName>
</protein>
<sequence>MEYWRSNERAINTGIEGPFKKGLYIAGLITPKKMINSVRERGLSCGYDHDSSTSVQSDGCGARERARVSAMMHSNCSNDSLVTKTVSIRILWAFEIASH</sequence>
<keyword evidence="2" id="KW-1185">Reference proteome</keyword>
<dbReference type="Proteomes" id="UP000001312">
    <property type="component" value="Unassembled WGS sequence"/>
</dbReference>
<dbReference type="GeneID" id="5486286"/>
<dbReference type="InParanoid" id="A7EUJ4"/>
<evidence type="ECO:0000313" key="1">
    <source>
        <dbReference type="EMBL" id="EDN93136.1"/>
    </source>
</evidence>
<gene>
    <name evidence="1" type="ORF">SS1G_09001</name>
</gene>
<evidence type="ECO:0000313" key="2">
    <source>
        <dbReference type="Proteomes" id="UP000001312"/>
    </source>
</evidence>
<name>A7EUJ4_SCLS1</name>
<accession>A7EUJ4</accession>
<proteinExistence type="predicted"/>
<reference evidence="2" key="1">
    <citation type="journal article" date="2011" name="PLoS Genet.">
        <title>Genomic analysis of the necrotrophic fungal pathogens Sclerotinia sclerotiorum and Botrytis cinerea.</title>
        <authorList>
            <person name="Amselem J."/>
            <person name="Cuomo C.A."/>
            <person name="van Kan J.A."/>
            <person name="Viaud M."/>
            <person name="Benito E.P."/>
            <person name="Couloux A."/>
            <person name="Coutinho P.M."/>
            <person name="de Vries R.P."/>
            <person name="Dyer P.S."/>
            <person name="Fillinger S."/>
            <person name="Fournier E."/>
            <person name="Gout L."/>
            <person name="Hahn M."/>
            <person name="Kohn L."/>
            <person name="Lapalu N."/>
            <person name="Plummer K.M."/>
            <person name="Pradier J.M."/>
            <person name="Quevillon E."/>
            <person name="Sharon A."/>
            <person name="Simon A."/>
            <person name="ten Have A."/>
            <person name="Tudzynski B."/>
            <person name="Tudzynski P."/>
            <person name="Wincker P."/>
            <person name="Andrew M."/>
            <person name="Anthouard V."/>
            <person name="Beever R.E."/>
            <person name="Beffa R."/>
            <person name="Benoit I."/>
            <person name="Bouzid O."/>
            <person name="Brault B."/>
            <person name="Chen Z."/>
            <person name="Choquer M."/>
            <person name="Collemare J."/>
            <person name="Cotton P."/>
            <person name="Danchin E.G."/>
            <person name="Da Silva C."/>
            <person name="Gautier A."/>
            <person name="Giraud C."/>
            <person name="Giraud T."/>
            <person name="Gonzalez C."/>
            <person name="Grossetete S."/>
            <person name="Guldener U."/>
            <person name="Henrissat B."/>
            <person name="Howlett B.J."/>
            <person name="Kodira C."/>
            <person name="Kretschmer M."/>
            <person name="Lappartient A."/>
            <person name="Leroch M."/>
            <person name="Levis C."/>
            <person name="Mauceli E."/>
            <person name="Neuveglise C."/>
            <person name="Oeser B."/>
            <person name="Pearson M."/>
            <person name="Poulain J."/>
            <person name="Poussereau N."/>
            <person name="Quesneville H."/>
            <person name="Rascle C."/>
            <person name="Schumacher J."/>
            <person name="Segurens B."/>
            <person name="Sexton A."/>
            <person name="Silva E."/>
            <person name="Sirven C."/>
            <person name="Soanes D.M."/>
            <person name="Talbot N.J."/>
            <person name="Templeton M."/>
            <person name="Yandava C."/>
            <person name="Yarden O."/>
            <person name="Zeng Q."/>
            <person name="Rollins J.A."/>
            <person name="Lebrun M.H."/>
            <person name="Dickman M."/>
        </authorList>
    </citation>
    <scope>NUCLEOTIDE SEQUENCE [LARGE SCALE GENOMIC DNA]</scope>
    <source>
        <strain evidence="2">ATCC 18683 / 1980 / Ss-1</strain>
    </source>
</reference>
<dbReference type="RefSeq" id="XP_001590237.1">
    <property type="nucleotide sequence ID" value="XM_001590187.1"/>
</dbReference>
<dbReference type="KEGG" id="ssl:SS1G_09001"/>
<organism evidence="1 2">
    <name type="scientific">Sclerotinia sclerotiorum (strain ATCC 18683 / 1980 / Ss-1)</name>
    <name type="common">White mold</name>
    <name type="synonym">Whetzelinia sclerotiorum</name>
    <dbReference type="NCBI Taxonomy" id="665079"/>
    <lineage>
        <taxon>Eukaryota</taxon>
        <taxon>Fungi</taxon>
        <taxon>Dikarya</taxon>
        <taxon>Ascomycota</taxon>
        <taxon>Pezizomycotina</taxon>
        <taxon>Leotiomycetes</taxon>
        <taxon>Helotiales</taxon>
        <taxon>Sclerotiniaceae</taxon>
        <taxon>Sclerotinia</taxon>
    </lineage>
</organism>